<gene>
    <name evidence="7" type="ORF">DXD13_01280</name>
</gene>
<dbReference type="GO" id="GO:0003677">
    <property type="term" value="F:DNA binding"/>
    <property type="evidence" value="ECO:0007669"/>
    <property type="project" value="InterPro"/>
</dbReference>
<evidence type="ECO:0000313" key="7">
    <source>
        <dbReference type="EMBL" id="RGK45740.1"/>
    </source>
</evidence>
<dbReference type="AlphaFoldDB" id="A0A3E4M7V7"/>
<dbReference type="InterPro" id="IPR002295">
    <property type="entry name" value="N4/N6-MTase_EcoPI_Mod-like"/>
</dbReference>
<feature type="domain" description="DNA methylase N-4/N-6" evidence="6">
    <location>
        <begin position="66"/>
        <end position="382"/>
    </location>
</feature>
<dbReference type="Proteomes" id="UP000261052">
    <property type="component" value="Unassembled WGS sequence"/>
</dbReference>
<keyword evidence="4" id="KW-0949">S-adenosyl-L-methionine</keyword>
<dbReference type="InterPro" id="IPR002941">
    <property type="entry name" value="DNA_methylase_N4/N6"/>
</dbReference>
<protein>
    <submittedName>
        <fullName evidence="7">Site-specific DNA-methyltransferase</fullName>
    </submittedName>
</protein>
<organism evidence="7 8">
    <name type="scientific">Agathobacter rectalis</name>
    <dbReference type="NCBI Taxonomy" id="39491"/>
    <lineage>
        <taxon>Bacteria</taxon>
        <taxon>Bacillati</taxon>
        <taxon>Bacillota</taxon>
        <taxon>Clostridia</taxon>
        <taxon>Lachnospirales</taxon>
        <taxon>Lachnospiraceae</taxon>
        <taxon>Agathobacter</taxon>
    </lineage>
</organism>
<comment type="caution">
    <text evidence="7">The sequence shown here is derived from an EMBL/GenBank/DDBJ whole genome shotgun (WGS) entry which is preliminary data.</text>
</comment>
<evidence type="ECO:0000313" key="8">
    <source>
        <dbReference type="Proteomes" id="UP000261052"/>
    </source>
</evidence>
<dbReference type="EMBL" id="QSQP01000001">
    <property type="protein sequence ID" value="RGK45740.1"/>
    <property type="molecule type" value="Genomic_DNA"/>
</dbReference>
<reference evidence="7 8" key="1">
    <citation type="submission" date="2018-08" db="EMBL/GenBank/DDBJ databases">
        <title>A genome reference for cultivated species of the human gut microbiota.</title>
        <authorList>
            <person name="Zou Y."/>
            <person name="Xue W."/>
            <person name="Luo G."/>
        </authorList>
    </citation>
    <scope>NUCLEOTIDE SEQUENCE [LARGE SCALE GENOMIC DNA]</scope>
    <source>
        <strain evidence="7 8">TF11-15AC</strain>
    </source>
</reference>
<dbReference type="InterPro" id="IPR029063">
    <property type="entry name" value="SAM-dependent_MTases_sf"/>
</dbReference>
<dbReference type="GO" id="GO:0009307">
    <property type="term" value="P:DNA restriction-modification system"/>
    <property type="evidence" value="ECO:0007669"/>
    <property type="project" value="UniProtKB-KW"/>
</dbReference>
<dbReference type="InterPro" id="IPR002052">
    <property type="entry name" value="DNA_methylase_N6_adenine_CS"/>
</dbReference>
<dbReference type="RefSeq" id="WP_117684670.1">
    <property type="nucleotide sequence ID" value="NZ_QSQP01000001.1"/>
</dbReference>
<sequence>MPTLDWIGKDKVINHHKDVPYKVLERKYSFDESGMHKEDIHSNNMIIHGDNLEALKSLLPQYEGKIKCIYIDPPYNTGNEGWIYNDNVNDPKIRKWLGEVVGKVGEDLSRHDKWLCMMYPRLVLLQKLLADDGAIFISIDDNEQAFLKCVCDEIFGARNFVAQLVWQRTFATKNDAKYFSSEHEYILVYAAEIEKLKIKALPKSEKQLERYKNPDNDPRGPWISTDLLRMEHRDNSVYEVPTPQGKLYKPQPGTSWRHPKEEMMALIKNNEVWFGANGNSKPRRKKFLADVKSGIIPQTIWKHVDVGHTQEAKQQLKKILDASTDFFATPKPVRLINQILRIICDDGDIVLDSFAGSATTAHAVMQSDLKLSYIMIEVEDYADTITAERVKRVIDGYGEGKNAVDGTGGNFSYYELGSPLFLKDGTFNNDIDTAEIRKYIWYTETNGLEYAENEQEKYYLGSHNDTAYYFYYEKDKATILDYSFLATVNVKNQAYIIYADSCALSDIDLQKWNITFKKIPRDIEHI</sequence>
<dbReference type="SUPFAM" id="SSF53335">
    <property type="entry name" value="S-adenosyl-L-methionine-dependent methyltransferases"/>
    <property type="match status" value="1"/>
</dbReference>
<evidence type="ECO:0000256" key="4">
    <source>
        <dbReference type="ARBA" id="ARBA00022691"/>
    </source>
</evidence>
<evidence type="ECO:0000256" key="2">
    <source>
        <dbReference type="ARBA" id="ARBA00022603"/>
    </source>
</evidence>
<keyword evidence="2 7" id="KW-0489">Methyltransferase</keyword>
<evidence type="ECO:0000256" key="5">
    <source>
        <dbReference type="ARBA" id="ARBA00022747"/>
    </source>
</evidence>
<proteinExistence type="inferred from homology"/>
<dbReference type="Gene3D" id="3.40.50.150">
    <property type="entry name" value="Vaccinia Virus protein VP39"/>
    <property type="match status" value="1"/>
</dbReference>
<evidence type="ECO:0000256" key="1">
    <source>
        <dbReference type="ARBA" id="ARBA00006594"/>
    </source>
</evidence>
<evidence type="ECO:0000256" key="3">
    <source>
        <dbReference type="ARBA" id="ARBA00022679"/>
    </source>
</evidence>
<dbReference type="PIRSF" id="PIRSF015855">
    <property type="entry name" value="TypeIII_Mtase_mKpnI"/>
    <property type="match status" value="1"/>
</dbReference>
<accession>A0A3E4M7V7</accession>
<evidence type="ECO:0000259" key="6">
    <source>
        <dbReference type="Pfam" id="PF01555"/>
    </source>
</evidence>
<dbReference type="GO" id="GO:0008170">
    <property type="term" value="F:N-methyltransferase activity"/>
    <property type="evidence" value="ECO:0007669"/>
    <property type="project" value="InterPro"/>
</dbReference>
<dbReference type="Pfam" id="PF01555">
    <property type="entry name" value="N6_N4_Mtase"/>
    <property type="match status" value="1"/>
</dbReference>
<dbReference type="PRINTS" id="PR00506">
    <property type="entry name" value="D21N6MTFRASE"/>
</dbReference>
<dbReference type="PROSITE" id="PS00092">
    <property type="entry name" value="N6_MTASE"/>
    <property type="match status" value="1"/>
</dbReference>
<keyword evidence="3 7" id="KW-0808">Transferase</keyword>
<dbReference type="GO" id="GO:0032259">
    <property type="term" value="P:methylation"/>
    <property type="evidence" value="ECO:0007669"/>
    <property type="project" value="UniProtKB-KW"/>
</dbReference>
<name>A0A3E4M7V7_9FIRM</name>
<comment type="similarity">
    <text evidence="1">Belongs to the N(4)/N(6)-methyltransferase family.</text>
</comment>
<keyword evidence="5" id="KW-0680">Restriction system</keyword>